<reference evidence="2 3" key="1">
    <citation type="journal article" date="2015" name="Nat. Commun.">
        <title>Outbred genome sequencing and CRISPR/Cas9 gene editing in butterflies.</title>
        <authorList>
            <person name="Li X."/>
            <person name="Fan D."/>
            <person name="Zhang W."/>
            <person name="Liu G."/>
            <person name="Zhang L."/>
            <person name="Zhao L."/>
            <person name="Fang X."/>
            <person name="Chen L."/>
            <person name="Dong Y."/>
            <person name="Chen Y."/>
            <person name="Ding Y."/>
            <person name="Zhao R."/>
            <person name="Feng M."/>
            <person name="Zhu Y."/>
            <person name="Feng Y."/>
            <person name="Jiang X."/>
            <person name="Zhu D."/>
            <person name="Xiang H."/>
            <person name="Feng X."/>
            <person name="Li S."/>
            <person name="Wang J."/>
            <person name="Zhang G."/>
            <person name="Kronforst M.R."/>
            <person name="Wang W."/>
        </authorList>
    </citation>
    <scope>NUCLEOTIDE SEQUENCE [LARGE SCALE GENOMIC DNA]</scope>
    <source>
        <strain evidence="2">Ya'a_city_454_Px</strain>
        <tissue evidence="2">Whole body</tissue>
    </source>
</reference>
<organism evidence="2 3">
    <name type="scientific">Papilio xuthus</name>
    <name type="common">Asian swallowtail butterfly</name>
    <dbReference type="NCBI Taxonomy" id="66420"/>
    <lineage>
        <taxon>Eukaryota</taxon>
        <taxon>Metazoa</taxon>
        <taxon>Ecdysozoa</taxon>
        <taxon>Arthropoda</taxon>
        <taxon>Hexapoda</taxon>
        <taxon>Insecta</taxon>
        <taxon>Pterygota</taxon>
        <taxon>Neoptera</taxon>
        <taxon>Endopterygota</taxon>
        <taxon>Lepidoptera</taxon>
        <taxon>Glossata</taxon>
        <taxon>Ditrysia</taxon>
        <taxon>Papilionoidea</taxon>
        <taxon>Papilionidae</taxon>
        <taxon>Papilioninae</taxon>
        <taxon>Papilio</taxon>
    </lineage>
</organism>
<name>A0A194PYU7_PAPXU</name>
<protein>
    <submittedName>
        <fullName evidence="2">Uncharacterized protein</fullName>
    </submittedName>
</protein>
<feature type="region of interest" description="Disordered" evidence="1">
    <location>
        <begin position="44"/>
        <end position="80"/>
    </location>
</feature>
<dbReference type="AlphaFoldDB" id="A0A194PYU7"/>
<dbReference type="Proteomes" id="UP000053268">
    <property type="component" value="Unassembled WGS sequence"/>
</dbReference>
<accession>A0A194PYU7</accession>
<feature type="compositionally biased region" description="Basic residues" evidence="1">
    <location>
        <begin position="70"/>
        <end position="80"/>
    </location>
</feature>
<evidence type="ECO:0000313" key="2">
    <source>
        <dbReference type="EMBL" id="KPI96330.1"/>
    </source>
</evidence>
<gene>
    <name evidence="2" type="ORF">RR46_12360</name>
</gene>
<dbReference type="EMBL" id="KQ459593">
    <property type="protein sequence ID" value="KPI96330.1"/>
    <property type="molecule type" value="Genomic_DNA"/>
</dbReference>
<evidence type="ECO:0000313" key="3">
    <source>
        <dbReference type="Proteomes" id="UP000053268"/>
    </source>
</evidence>
<evidence type="ECO:0000256" key="1">
    <source>
        <dbReference type="SAM" id="MobiDB-lite"/>
    </source>
</evidence>
<sequence>MSVEMVVTCVGACAAMQTRRLRHHGNCGRFVTAPFLHKDEKTLKKTEQQVPRRIAPQYIDRNSSSEQKVDRRRRSLSGAR</sequence>
<proteinExistence type="predicted"/>
<keyword evidence="3" id="KW-1185">Reference proteome</keyword>